<dbReference type="OMA" id="REWHKIE"/>
<dbReference type="VEuPathDB" id="ToxoDB:EAH_00022530"/>
<feature type="region of interest" description="Disordered" evidence="1">
    <location>
        <begin position="1263"/>
        <end position="1282"/>
    </location>
</feature>
<gene>
    <name evidence="2" type="ORF">EAH_00022530</name>
</gene>
<evidence type="ECO:0000256" key="1">
    <source>
        <dbReference type="SAM" id="MobiDB-lite"/>
    </source>
</evidence>
<protein>
    <submittedName>
        <fullName evidence="2">Uncharacterized protein</fullName>
    </submittedName>
</protein>
<reference evidence="2" key="1">
    <citation type="submission" date="2013-10" db="EMBL/GenBank/DDBJ databases">
        <title>Genomic analysis of the causative agents of coccidiosis in chickens.</title>
        <authorList>
            <person name="Reid A.J."/>
            <person name="Blake D."/>
            <person name="Billington K."/>
            <person name="Browne H."/>
            <person name="Dunn M."/>
            <person name="Hung S."/>
            <person name="Kawahara F."/>
            <person name="Miranda-Saavedra D."/>
            <person name="Mourier T."/>
            <person name="Nagra H."/>
            <person name="Otto T.D."/>
            <person name="Rawlings N."/>
            <person name="Sanchez A."/>
            <person name="Sanders M."/>
            <person name="Subramaniam C."/>
            <person name="Tay Y."/>
            <person name="Dear P."/>
            <person name="Doerig C."/>
            <person name="Gruber A."/>
            <person name="Parkinson J."/>
            <person name="Shirley M."/>
            <person name="Wan K.L."/>
            <person name="Berriman M."/>
            <person name="Tomley F."/>
            <person name="Pain A."/>
        </authorList>
    </citation>
    <scope>NUCLEOTIDE SEQUENCE</scope>
    <source>
        <strain evidence="2">Houghton</strain>
    </source>
</reference>
<reference evidence="2" key="2">
    <citation type="submission" date="2013-10" db="EMBL/GenBank/DDBJ databases">
        <authorList>
            <person name="Aslett M."/>
        </authorList>
    </citation>
    <scope>NUCLEOTIDE SEQUENCE</scope>
    <source>
        <strain evidence="2">Houghton</strain>
    </source>
</reference>
<accession>U6GMZ8</accession>
<evidence type="ECO:0000313" key="2">
    <source>
        <dbReference type="EMBL" id="CDI81576.1"/>
    </source>
</evidence>
<dbReference type="RefSeq" id="XP_013248750.1">
    <property type="nucleotide sequence ID" value="XM_013393296.1"/>
</dbReference>
<dbReference type="Proteomes" id="UP000018050">
    <property type="component" value="Unassembled WGS sequence"/>
</dbReference>
<keyword evidence="3" id="KW-1185">Reference proteome</keyword>
<dbReference type="EMBL" id="HG671706">
    <property type="protein sequence ID" value="CDI81576.1"/>
    <property type="molecule type" value="Genomic_DNA"/>
</dbReference>
<name>U6GMZ8_EIMAC</name>
<dbReference type="OrthoDB" id="345736at2759"/>
<evidence type="ECO:0000313" key="3">
    <source>
        <dbReference type="Proteomes" id="UP000018050"/>
    </source>
</evidence>
<organism evidence="2 3">
    <name type="scientific">Eimeria acervulina</name>
    <name type="common">Coccidian parasite</name>
    <dbReference type="NCBI Taxonomy" id="5801"/>
    <lineage>
        <taxon>Eukaryota</taxon>
        <taxon>Sar</taxon>
        <taxon>Alveolata</taxon>
        <taxon>Apicomplexa</taxon>
        <taxon>Conoidasida</taxon>
        <taxon>Coccidia</taxon>
        <taxon>Eucoccidiorida</taxon>
        <taxon>Eimeriorina</taxon>
        <taxon>Eimeriidae</taxon>
        <taxon>Eimeria</taxon>
    </lineage>
</organism>
<dbReference type="GeneID" id="25270323"/>
<proteinExistence type="predicted"/>
<sequence>MLQLHLEEVAQTSQQLARAHYKRLQLPLGRVLHRHLKVFHDRHLHSRRLALTRDAMVSHFTVTPAYMRSQASDFSHGTTVLRGIKISVSSSVIQGTRVIQVAAFRGGAAVGVFNLTTTTAEKTKLLQDLSALAANPEAQFELTWVAISPTSGKLKLKLESSYSAAASKPTVTITCSFKHVVGTRESVDIVTATIPKETLLLFKTLEEFKDWLASNAHPPLLKQGSAFRIVSLKLAGTGKQRFEVKGEERALQWLQQVATRKEPVLSVAGDLERNAVIEFPYVDDLSWPMLLKLKGLVDESARGHTPVSAFEATVPGLKTEKFSVPASWFGLSPAQQYELWLKGRQQGATGVTPGQLNVSGLFGPGYTAGTPPILFFDHAGQPFGANKQPDYLSLFGTRTTPVEKVPDYVAGQFSPAVVAKIVFPGGSEAKHIISPLREWHKIEKRYPDLRATLAPKETEKQGALLSVSVNGKVYPLVAEFVEKHPTLLDLLAHLANEDPSFVLNDLTLNFGASVPRSVQSIFILETPEGVQPWCIFQYDIPITRRNTIVIKSLLKKARQTAESPKGCNIVNAKGLRFETITAVANVTQREPELKTVNRQQLNFKGSSAECKRLGAIFTEAHRRGEPLALYFSATHLLKGNVEIPRFDREGRERKPSIKTFPILGEQDTFTDENGPHKTGETVNIPLRPGTAALSGPFTVIHRWLTHHIPNLKLPVDLESLPAEDRNSLFSKIIVEVEGGEKIKLSDILKPLIHTPNWKTLNPAEFQLPYHLLNLPIKNMFVEGDLDFIVTTPGGGQEAYTVPIRPGESWGTASDSFFHRFPRFDREKTKLSLFDGEGNPVAVRPDSPIYVGVKEAVEQRPKHYQPELRFGEQMRSAHVDEVQRFMEQTLRGADLVRPAKLRDLLAIIRKYIATNRPDVLRQLNLPDPATSQAEIAKLKAQVENLRAKPDKTAEDYDSMQAIRQQIKRILAKETKWAVPSSLTFFHVKERGVERDLTVPIRNPELRLSDEFWKVYHDATRQSSEAATLDFANVYNITFRVLGMEERREERKRMKHKVKVEKKAEKAAAQVKVKVKVVFDVENEESSSDSGVDVELPLDFATGLTIGGKRSVASQLSKLYHIPRSFFTFEGYPRVVMDTTKAELPSLKVALQAVCSRSDGSIGISPAELARVLTSQGGYGEQDLIFLLTTSGEKLRVSVENLRQIASEKARMFMFGVRYRNNQFCHIRKTLKRRDSTIYDAYPLANIQWKRTLADIRAEGEAKAKEKEEAAAGEVRPTSVICSS</sequence>